<keyword evidence="5 8" id="KW-0472">Membrane</keyword>
<dbReference type="PANTHER" id="PTHR45695:SF9">
    <property type="entry name" value="LEUCOKININ RECEPTOR"/>
    <property type="match status" value="1"/>
</dbReference>
<feature type="transmembrane region" description="Helical" evidence="8">
    <location>
        <begin position="194"/>
        <end position="223"/>
    </location>
</feature>
<dbReference type="GO" id="GO:0004930">
    <property type="term" value="F:G protein-coupled receptor activity"/>
    <property type="evidence" value="ECO:0007669"/>
    <property type="project" value="UniProtKB-KW"/>
</dbReference>
<feature type="domain" description="G-protein coupled receptors family 1 profile" evidence="9">
    <location>
        <begin position="39"/>
        <end position="262"/>
    </location>
</feature>
<dbReference type="SUPFAM" id="SSF81321">
    <property type="entry name" value="Family A G protein-coupled receptor-like"/>
    <property type="match status" value="1"/>
</dbReference>
<feature type="transmembrane region" description="Helical" evidence="8">
    <location>
        <begin position="274"/>
        <end position="298"/>
    </location>
</feature>
<dbReference type="Gene3D" id="1.20.1070.10">
    <property type="entry name" value="Rhodopsin 7-helix transmembrane proteins"/>
    <property type="match status" value="1"/>
</dbReference>
<evidence type="ECO:0000256" key="5">
    <source>
        <dbReference type="ARBA" id="ARBA00023136"/>
    </source>
</evidence>
<comment type="subcellular location">
    <subcellularLocation>
        <location evidence="1">Membrane</location>
        <topology evidence="1">Multi-pass membrane protein</topology>
    </subcellularLocation>
</comment>
<keyword evidence="4" id="KW-0297">G-protein coupled receptor</keyword>
<feature type="transmembrane region" description="Helical" evidence="8">
    <location>
        <begin position="105"/>
        <end position="128"/>
    </location>
</feature>
<keyword evidence="11" id="KW-1185">Reference proteome</keyword>
<dbReference type="AlphaFoldDB" id="A0A1W0W8H2"/>
<comment type="caution">
    <text evidence="10">The sequence shown here is derived from an EMBL/GenBank/DDBJ whole genome shotgun (WGS) entry which is preliminary data.</text>
</comment>
<keyword evidence="2 8" id="KW-0812">Transmembrane</keyword>
<dbReference type="InterPro" id="IPR000276">
    <property type="entry name" value="GPCR_Rhodpsn"/>
</dbReference>
<keyword evidence="3 8" id="KW-1133">Transmembrane helix</keyword>
<name>A0A1W0W8H2_HYPEX</name>
<evidence type="ECO:0000313" key="11">
    <source>
        <dbReference type="Proteomes" id="UP000192578"/>
    </source>
</evidence>
<dbReference type="CDD" id="cd00637">
    <property type="entry name" value="7tm_classA_rhodopsin-like"/>
    <property type="match status" value="1"/>
</dbReference>
<gene>
    <name evidence="10" type="ORF">BV898_14248</name>
</gene>
<feature type="transmembrane region" description="Helical" evidence="8">
    <location>
        <begin position="244"/>
        <end position="262"/>
    </location>
</feature>
<evidence type="ECO:0000256" key="2">
    <source>
        <dbReference type="ARBA" id="ARBA00022692"/>
    </source>
</evidence>
<reference evidence="11" key="1">
    <citation type="submission" date="2017-01" db="EMBL/GenBank/DDBJ databases">
        <title>Comparative genomics of anhydrobiosis in the tardigrade Hypsibius dujardini.</title>
        <authorList>
            <person name="Yoshida Y."/>
            <person name="Koutsovoulos G."/>
            <person name="Laetsch D."/>
            <person name="Stevens L."/>
            <person name="Kumar S."/>
            <person name="Horikawa D."/>
            <person name="Ishino K."/>
            <person name="Komine S."/>
            <person name="Tomita M."/>
            <person name="Blaxter M."/>
            <person name="Arakawa K."/>
        </authorList>
    </citation>
    <scope>NUCLEOTIDE SEQUENCE [LARGE SCALE GENOMIC DNA]</scope>
    <source>
        <strain evidence="11">Z151</strain>
    </source>
</reference>
<dbReference type="OrthoDB" id="9445642at2759"/>
<keyword evidence="6" id="KW-0675">Receptor</keyword>
<accession>A0A1W0W8H2</accession>
<evidence type="ECO:0000256" key="8">
    <source>
        <dbReference type="SAM" id="Phobius"/>
    </source>
</evidence>
<feature type="transmembrane region" description="Helical" evidence="8">
    <location>
        <begin position="22"/>
        <end position="48"/>
    </location>
</feature>
<evidence type="ECO:0000256" key="7">
    <source>
        <dbReference type="ARBA" id="ARBA00023224"/>
    </source>
</evidence>
<evidence type="ECO:0000256" key="1">
    <source>
        <dbReference type="ARBA" id="ARBA00004141"/>
    </source>
</evidence>
<evidence type="ECO:0000256" key="4">
    <source>
        <dbReference type="ARBA" id="ARBA00023040"/>
    </source>
</evidence>
<dbReference type="GO" id="GO:0005886">
    <property type="term" value="C:plasma membrane"/>
    <property type="evidence" value="ECO:0007669"/>
    <property type="project" value="TreeGrafter"/>
</dbReference>
<evidence type="ECO:0000256" key="6">
    <source>
        <dbReference type="ARBA" id="ARBA00023170"/>
    </source>
</evidence>
<organism evidence="10 11">
    <name type="scientific">Hypsibius exemplaris</name>
    <name type="common">Freshwater tardigrade</name>
    <dbReference type="NCBI Taxonomy" id="2072580"/>
    <lineage>
        <taxon>Eukaryota</taxon>
        <taxon>Metazoa</taxon>
        <taxon>Ecdysozoa</taxon>
        <taxon>Tardigrada</taxon>
        <taxon>Eutardigrada</taxon>
        <taxon>Parachela</taxon>
        <taxon>Hypsibioidea</taxon>
        <taxon>Hypsibiidae</taxon>
        <taxon>Hypsibius</taxon>
    </lineage>
</organism>
<dbReference type="Proteomes" id="UP000192578">
    <property type="component" value="Unassembled WGS sequence"/>
</dbReference>
<keyword evidence="7" id="KW-0807">Transducer</keyword>
<feature type="transmembrane region" description="Helical" evidence="8">
    <location>
        <begin position="140"/>
        <end position="161"/>
    </location>
</feature>
<protein>
    <recommendedName>
        <fullName evidence="9">G-protein coupled receptors family 1 profile domain-containing protein</fullName>
    </recommendedName>
</protein>
<evidence type="ECO:0000256" key="3">
    <source>
        <dbReference type="ARBA" id="ARBA00022989"/>
    </source>
</evidence>
<dbReference type="Pfam" id="PF00001">
    <property type="entry name" value="7tm_1"/>
    <property type="match status" value="1"/>
</dbReference>
<dbReference type="InterPro" id="IPR017452">
    <property type="entry name" value="GPCR_Rhodpsn_7TM"/>
</dbReference>
<proteinExistence type="predicted"/>
<evidence type="ECO:0000259" key="9">
    <source>
        <dbReference type="PROSITE" id="PS50262"/>
    </source>
</evidence>
<dbReference type="PANTHER" id="PTHR45695">
    <property type="entry name" value="LEUCOKININ RECEPTOR-RELATED"/>
    <property type="match status" value="1"/>
</dbReference>
<dbReference type="PROSITE" id="PS50262">
    <property type="entry name" value="G_PROTEIN_RECEP_F1_2"/>
    <property type="match status" value="1"/>
</dbReference>
<sequence>MSCSNSTVARFPELSPTAKQEVTAWIATTLTICVVGVLNNFLLIRVIWTAKLQRSGVSFLLFHFVVVNLLMCLVTVPAAIFLVIFKRDGWSIPCNVCHYITTLNVINMTVVNWADVGLALNRFVALYFPFRYKAWATPRVNFAIIACSWVISTAIAMPFGVAAGGQGVTQSAIGLCSLDPRGYLGSFLVVSSSYVPYCISGAGAVLISWTCLSFLRLHVAVGLQNTAGGSRRRMVQRRLNMAKMLLFTFLWTGFCVIPAYVVNRGRFPQFFGPAAISVFWIRTSTACQFAFTPCILLLSNPDYQQRAKAIISGHPVAALDADATFRSARTKRKVPDSIPEENGQN</sequence>
<evidence type="ECO:0000313" key="10">
    <source>
        <dbReference type="EMBL" id="OQV11452.1"/>
    </source>
</evidence>
<dbReference type="EMBL" id="MTYJ01000171">
    <property type="protein sequence ID" value="OQV11452.1"/>
    <property type="molecule type" value="Genomic_DNA"/>
</dbReference>
<feature type="transmembrane region" description="Helical" evidence="8">
    <location>
        <begin position="60"/>
        <end position="85"/>
    </location>
</feature>